<proteinExistence type="predicted"/>
<dbReference type="EMBL" id="JAXOVC010000004">
    <property type="protein sequence ID" value="KAK4502609.1"/>
    <property type="molecule type" value="Genomic_DNA"/>
</dbReference>
<accession>A0ABR0ELX6</accession>
<protein>
    <submittedName>
        <fullName evidence="1">Uncharacterized protein</fullName>
    </submittedName>
</protein>
<gene>
    <name evidence="1" type="ORF">PRZ48_006035</name>
</gene>
<dbReference type="Proteomes" id="UP001305779">
    <property type="component" value="Unassembled WGS sequence"/>
</dbReference>
<organism evidence="1 2">
    <name type="scientific">Zasmidium cellare</name>
    <name type="common">Wine cellar mold</name>
    <name type="synonym">Racodium cellare</name>
    <dbReference type="NCBI Taxonomy" id="395010"/>
    <lineage>
        <taxon>Eukaryota</taxon>
        <taxon>Fungi</taxon>
        <taxon>Dikarya</taxon>
        <taxon>Ascomycota</taxon>
        <taxon>Pezizomycotina</taxon>
        <taxon>Dothideomycetes</taxon>
        <taxon>Dothideomycetidae</taxon>
        <taxon>Mycosphaerellales</taxon>
        <taxon>Mycosphaerellaceae</taxon>
        <taxon>Zasmidium</taxon>
    </lineage>
</organism>
<sequence>MASRGRLFPVCCAAKIPAEVMTRFIEANDKHEFFFVFVDSLTEEYDAPSEAPVMDASSPDSPFMGKSTHECYELLQQLLEDTGSDIDYDCFAIMDERSIKDDTLLLAEGPAEEGGEAESVRAPFDVASLVMLNFRAGNASMSEYKERAAKEEDGVLKIGPHKKG</sequence>
<keyword evidence="2" id="KW-1185">Reference proteome</keyword>
<evidence type="ECO:0000313" key="2">
    <source>
        <dbReference type="Proteomes" id="UP001305779"/>
    </source>
</evidence>
<evidence type="ECO:0000313" key="1">
    <source>
        <dbReference type="EMBL" id="KAK4502609.1"/>
    </source>
</evidence>
<comment type="caution">
    <text evidence="1">The sequence shown here is derived from an EMBL/GenBank/DDBJ whole genome shotgun (WGS) entry which is preliminary data.</text>
</comment>
<reference evidence="1 2" key="1">
    <citation type="journal article" date="2023" name="G3 (Bethesda)">
        <title>A chromosome-level genome assembly of Zasmidium syzygii isolated from banana leaves.</title>
        <authorList>
            <person name="van Westerhoven A.C."/>
            <person name="Mehrabi R."/>
            <person name="Talebi R."/>
            <person name="Steentjes M.B.F."/>
            <person name="Corcolon B."/>
            <person name="Chong P.A."/>
            <person name="Kema G.H.J."/>
            <person name="Seidl M.F."/>
        </authorList>
    </citation>
    <scope>NUCLEOTIDE SEQUENCE [LARGE SCALE GENOMIC DNA]</scope>
    <source>
        <strain evidence="1 2">P124</strain>
    </source>
</reference>
<name>A0ABR0ELX6_ZASCE</name>